<dbReference type="EMBL" id="JAJJHW010002585">
    <property type="protein sequence ID" value="KAH8371158.1"/>
    <property type="molecule type" value="Genomic_DNA"/>
</dbReference>
<organism evidence="1 2">
    <name type="scientific">Drosophila rubida</name>
    <dbReference type="NCBI Taxonomy" id="30044"/>
    <lineage>
        <taxon>Eukaryota</taxon>
        <taxon>Metazoa</taxon>
        <taxon>Ecdysozoa</taxon>
        <taxon>Arthropoda</taxon>
        <taxon>Hexapoda</taxon>
        <taxon>Insecta</taxon>
        <taxon>Pterygota</taxon>
        <taxon>Neoptera</taxon>
        <taxon>Endopterygota</taxon>
        <taxon>Diptera</taxon>
        <taxon>Brachycera</taxon>
        <taxon>Muscomorpha</taxon>
        <taxon>Ephydroidea</taxon>
        <taxon>Drosophilidae</taxon>
        <taxon>Drosophila</taxon>
    </lineage>
</organism>
<comment type="caution">
    <text evidence="1">The sequence shown here is derived from an EMBL/GenBank/DDBJ whole genome shotgun (WGS) entry which is preliminary data.</text>
</comment>
<sequence>MNLRNAKISNVNLLSETDLHNGQLQTGEKLVHDIVDDIFEFRRYYYDGSNSEDTPESLPRSSKLFVDRRLKYWKNMLQQRRSLQSRLSKETGKQPQDILFTMDFRKEGTMKRALPCSYECGEKNSSNSDDFKMKRGSYIEIVGTPRRMTKELLSDGGGKSSRVSKWTELSQRIRHCTHAADQFAPDIQRLEMIGKNIWSRVAFGHDSLHTISSPTTSSKKLSTSRRSTQTKSTMTATLSILINGTRYTLNDPDYSPILEKMFVCNPFEYHLRTIIIIENNGQRPINFFWKPSQFFAYNDSLFIGRGDEFIFDTMPFQLRSGEVHKVTILFRPITVGIVKQRWMLSTRPRIFHSFPCALTLNMHGRCKPPQEYLEHMESLMKVPNPNCPQVSVSQMHKQLARSIWHSEITSACPFSRELEDREAFNQRNVGFHCDRASDLVFVKDFFERCKPTATDIEWDFSVSMLIDLVCYTEKETQRFELFAELQTILGKLRGRTLPLSLDDDPAKLAERRRTRFIFVRGIIANNIELWEEKIWTLGSQMLKSSECKAVNKLIISKPFRDSIYIYTYHQLCNAVEDIVSVIESTEHV</sequence>
<evidence type="ECO:0000313" key="2">
    <source>
        <dbReference type="Proteomes" id="UP001200034"/>
    </source>
</evidence>
<dbReference type="InterPro" id="IPR032707">
    <property type="entry name" value="MYCBPAP"/>
</dbReference>
<name>A0AAD4K047_9MUSC</name>
<gene>
    <name evidence="1" type="ORF">KR093_006337</name>
</gene>
<dbReference type="Proteomes" id="UP001200034">
    <property type="component" value="Unassembled WGS sequence"/>
</dbReference>
<dbReference type="AlphaFoldDB" id="A0AAD4K047"/>
<keyword evidence="2" id="KW-1185">Reference proteome</keyword>
<proteinExistence type="predicted"/>
<evidence type="ECO:0008006" key="3">
    <source>
        <dbReference type="Google" id="ProtNLM"/>
    </source>
</evidence>
<protein>
    <recommendedName>
        <fullName evidence="3">MYCBP-associated protein</fullName>
    </recommendedName>
</protein>
<accession>A0AAD4K047</accession>
<evidence type="ECO:0000313" key="1">
    <source>
        <dbReference type="EMBL" id="KAH8371158.1"/>
    </source>
</evidence>
<dbReference type="Pfam" id="PF14646">
    <property type="entry name" value="MYCBPAP"/>
    <property type="match status" value="1"/>
</dbReference>
<reference evidence="1" key="1">
    <citation type="journal article" date="2021" name="Mol. Ecol. Resour.">
        <title>Phylogenomic analyses of the genus Drosophila reveals genomic signals of climate adaptation.</title>
        <authorList>
            <person name="Li F."/>
            <person name="Rane R.V."/>
            <person name="Luria V."/>
            <person name="Xiong Z."/>
            <person name="Chen J."/>
            <person name="Li Z."/>
            <person name="Catullo R.A."/>
            <person name="Griffin P.C."/>
            <person name="Schiffer M."/>
            <person name="Pearce S."/>
            <person name="Lee S.F."/>
            <person name="McElroy K."/>
            <person name="Stocker A."/>
            <person name="Shirriffs J."/>
            <person name="Cockerell F."/>
            <person name="Coppin C."/>
            <person name="Sgro C.M."/>
            <person name="Karger A."/>
            <person name="Cain J.W."/>
            <person name="Weber J.A."/>
            <person name="Santpere G."/>
            <person name="Kirschner M.W."/>
            <person name="Hoffmann A.A."/>
            <person name="Oakeshott J.G."/>
            <person name="Zhang G."/>
        </authorList>
    </citation>
    <scope>NUCLEOTIDE SEQUENCE</scope>
    <source>
        <strain evidence="1">BGI-SZ-2011g</strain>
    </source>
</reference>